<dbReference type="Pfam" id="PF07992">
    <property type="entry name" value="Pyr_redox_2"/>
    <property type="match status" value="1"/>
</dbReference>
<dbReference type="Proteomes" id="UP000033607">
    <property type="component" value="Unassembled WGS sequence"/>
</dbReference>
<organism evidence="4 5">
    <name type="scientific">Limnoraphis robusta CS-951</name>
    <dbReference type="NCBI Taxonomy" id="1637645"/>
    <lineage>
        <taxon>Bacteria</taxon>
        <taxon>Bacillati</taxon>
        <taxon>Cyanobacteriota</taxon>
        <taxon>Cyanophyceae</taxon>
        <taxon>Oscillatoriophycideae</taxon>
        <taxon>Oscillatoriales</taxon>
        <taxon>Sirenicapillariaceae</taxon>
        <taxon>Limnoraphis</taxon>
    </lineage>
</organism>
<dbReference type="Gene3D" id="3.50.50.60">
    <property type="entry name" value="FAD/NAD(P)-binding domain"/>
    <property type="match status" value="2"/>
</dbReference>
<comment type="caution">
    <text evidence="4">The sequence shown here is derived from an EMBL/GenBank/DDBJ whole genome shotgun (WGS) entry which is preliminary data.</text>
</comment>
<sequence>MNKVVTVIGGGPAGMSCALWLKHLKFSPILIEKSKKLGGLQTISPFHNKWYLGVPGQTGMELAKQFNRHIELEVIPTLFNSQVKRITPGNNFQIFTDKHEITAKSIVIATGQRFKGYESIESIAGSQELLSSPNVCFNPGAVPIVHGQKVAVVGGGDNGLGTASILTDTAQHIHLFVRSQFQGFSMNQKAVCDQIKSGKITLHKPAFIQRFKLQGDNISITFKVENQPEEEVLVNYICFRLGFAPNVEDIIKLFDRGGIGCLELNQGEYITTDRFLRTSIPNVYAAGDVTNYRDPCVATAVAQGAIAARSVESDLRSDD</sequence>
<gene>
    <name evidence="4" type="ORF">WN50_17220</name>
</gene>
<dbReference type="PROSITE" id="PS51257">
    <property type="entry name" value="PROKAR_LIPOPROTEIN"/>
    <property type="match status" value="1"/>
</dbReference>
<dbReference type="OrthoDB" id="9806179at2"/>
<evidence type="ECO:0000313" key="5">
    <source>
        <dbReference type="Proteomes" id="UP000033607"/>
    </source>
</evidence>
<evidence type="ECO:0000256" key="2">
    <source>
        <dbReference type="ARBA" id="ARBA00023002"/>
    </source>
</evidence>
<dbReference type="InterPro" id="IPR036188">
    <property type="entry name" value="FAD/NAD-bd_sf"/>
</dbReference>
<protein>
    <recommendedName>
        <fullName evidence="3">FAD/NAD(P)-binding domain-containing protein</fullName>
    </recommendedName>
</protein>
<proteinExistence type="predicted"/>
<dbReference type="AlphaFoldDB" id="A0A0F5YDS6"/>
<name>A0A0F5YDS6_9CYAN</name>
<keyword evidence="1" id="KW-0285">Flavoprotein</keyword>
<dbReference type="RefSeq" id="WP_046279805.1">
    <property type="nucleotide sequence ID" value="NZ_LATL02000309.1"/>
</dbReference>
<accession>A0A0F5YDS6</accession>
<keyword evidence="2" id="KW-0560">Oxidoreductase</keyword>
<evidence type="ECO:0000256" key="1">
    <source>
        <dbReference type="ARBA" id="ARBA00022630"/>
    </source>
</evidence>
<feature type="domain" description="FAD/NAD(P)-binding" evidence="3">
    <location>
        <begin position="5"/>
        <end position="304"/>
    </location>
</feature>
<dbReference type="PRINTS" id="PR00368">
    <property type="entry name" value="FADPNR"/>
</dbReference>
<dbReference type="GO" id="GO:0016491">
    <property type="term" value="F:oxidoreductase activity"/>
    <property type="evidence" value="ECO:0007669"/>
    <property type="project" value="UniProtKB-KW"/>
</dbReference>
<evidence type="ECO:0000259" key="3">
    <source>
        <dbReference type="Pfam" id="PF07992"/>
    </source>
</evidence>
<evidence type="ECO:0000313" key="4">
    <source>
        <dbReference type="EMBL" id="KKD36913.1"/>
    </source>
</evidence>
<reference evidence="4 5" key="1">
    <citation type="submission" date="2015-06" db="EMBL/GenBank/DDBJ databases">
        <title>Draft genome assembly of filamentous brackish cyanobacterium Limnoraphis robusta strain CS-951.</title>
        <authorList>
            <person name="Willis A."/>
            <person name="Parks M."/>
            <person name="Burford M.A."/>
        </authorList>
    </citation>
    <scope>NUCLEOTIDE SEQUENCE [LARGE SCALE GENOMIC DNA]</scope>
    <source>
        <strain evidence="4 5">CS-951</strain>
    </source>
</reference>
<dbReference type="InterPro" id="IPR050097">
    <property type="entry name" value="Ferredoxin-NADP_redctase_2"/>
</dbReference>
<dbReference type="InterPro" id="IPR023753">
    <property type="entry name" value="FAD/NAD-binding_dom"/>
</dbReference>
<dbReference type="SUPFAM" id="SSF51905">
    <property type="entry name" value="FAD/NAD(P)-binding domain"/>
    <property type="match status" value="1"/>
</dbReference>
<dbReference type="PANTHER" id="PTHR48105">
    <property type="entry name" value="THIOREDOXIN REDUCTASE 1-RELATED-RELATED"/>
    <property type="match status" value="1"/>
</dbReference>
<dbReference type="EMBL" id="LATL02000309">
    <property type="protein sequence ID" value="KKD36913.1"/>
    <property type="molecule type" value="Genomic_DNA"/>
</dbReference>
<dbReference type="PRINTS" id="PR00469">
    <property type="entry name" value="PNDRDTASEII"/>
</dbReference>